<evidence type="ECO:0000313" key="1">
    <source>
        <dbReference type="EMBL" id="RKP17645.1"/>
    </source>
</evidence>
<gene>
    <name evidence="1" type="ORF">ROZALSC1DRAFT_16144</name>
</gene>
<protein>
    <submittedName>
        <fullName evidence="1">Uncharacterized protein</fullName>
    </submittedName>
</protein>
<accession>A0A4P9YEM3</accession>
<dbReference type="AlphaFoldDB" id="A0A4P9YEM3"/>
<evidence type="ECO:0000313" key="2">
    <source>
        <dbReference type="Proteomes" id="UP000281549"/>
    </source>
</evidence>
<reference evidence="2" key="1">
    <citation type="journal article" date="2018" name="Nat. Microbiol.">
        <title>Leveraging single-cell genomics to expand the fungal tree of life.</title>
        <authorList>
            <person name="Ahrendt S.R."/>
            <person name="Quandt C.A."/>
            <person name="Ciobanu D."/>
            <person name="Clum A."/>
            <person name="Salamov A."/>
            <person name="Andreopoulos B."/>
            <person name="Cheng J.F."/>
            <person name="Woyke T."/>
            <person name="Pelin A."/>
            <person name="Henrissat B."/>
            <person name="Reynolds N.K."/>
            <person name="Benny G.L."/>
            <person name="Smith M.E."/>
            <person name="James T.Y."/>
            <person name="Grigoriev I.V."/>
        </authorList>
    </citation>
    <scope>NUCLEOTIDE SEQUENCE [LARGE SCALE GENOMIC DNA]</scope>
    <source>
        <strain evidence="2">CSF55</strain>
    </source>
</reference>
<sequence>MLIASKGHFFTHIPQPIHRVSDIKDIFDLGVTSIHCLPLLPHKTYLLHSCRHFWGLHLSSLTIAIRVSLSDISRKNH</sequence>
<dbReference type="EMBL" id="ML005736">
    <property type="protein sequence ID" value="RKP17645.1"/>
    <property type="molecule type" value="Genomic_DNA"/>
</dbReference>
<proteinExistence type="predicted"/>
<organism evidence="1 2">
    <name type="scientific">Rozella allomycis (strain CSF55)</name>
    <dbReference type="NCBI Taxonomy" id="988480"/>
    <lineage>
        <taxon>Eukaryota</taxon>
        <taxon>Fungi</taxon>
        <taxon>Fungi incertae sedis</taxon>
        <taxon>Cryptomycota</taxon>
        <taxon>Cryptomycota incertae sedis</taxon>
        <taxon>Rozella</taxon>
    </lineage>
</organism>
<dbReference type="Proteomes" id="UP000281549">
    <property type="component" value="Unassembled WGS sequence"/>
</dbReference>
<name>A0A4P9YEM3_ROZAC</name>